<evidence type="ECO:0000313" key="3">
    <source>
        <dbReference type="Proteomes" id="UP001195422"/>
    </source>
</evidence>
<comment type="caution">
    <text evidence="2">The sequence shown here is derived from an EMBL/GenBank/DDBJ whole genome shotgun (WGS) entry which is preliminary data.</text>
</comment>
<keyword evidence="1" id="KW-0812">Transmembrane</keyword>
<proteinExistence type="predicted"/>
<name>A0ABS4XS59_GLUPR</name>
<evidence type="ECO:0008006" key="4">
    <source>
        <dbReference type="Google" id="ProtNLM"/>
    </source>
</evidence>
<keyword evidence="1" id="KW-1133">Transmembrane helix</keyword>
<dbReference type="EMBL" id="JAGIOJ010000001">
    <property type="protein sequence ID" value="MBP2399341.1"/>
    <property type="molecule type" value="Genomic_DNA"/>
</dbReference>
<reference evidence="2 3" key="1">
    <citation type="submission" date="2021-03" db="EMBL/GenBank/DDBJ databases">
        <title>Sequencing the genomes of 1000 actinobacteria strains.</title>
        <authorList>
            <person name="Klenk H.-P."/>
        </authorList>
    </citation>
    <scope>NUCLEOTIDE SEQUENCE [LARGE SCALE GENOMIC DNA]</scope>
    <source>
        <strain evidence="2 3">DSM 20168</strain>
    </source>
</reference>
<protein>
    <recommendedName>
        <fullName evidence="4">LPXTG cell wall anchor domain-containing protein</fullName>
    </recommendedName>
</protein>
<evidence type="ECO:0000313" key="2">
    <source>
        <dbReference type="EMBL" id="MBP2399341.1"/>
    </source>
</evidence>
<keyword evidence="3" id="KW-1185">Reference proteome</keyword>
<evidence type="ECO:0000256" key="1">
    <source>
        <dbReference type="SAM" id="Phobius"/>
    </source>
</evidence>
<gene>
    <name evidence="2" type="ORF">JOF39_002422</name>
</gene>
<organism evidence="2 3">
    <name type="scientific">Glutamicibacter protophormiae</name>
    <name type="common">Brevibacterium protophormiae</name>
    <dbReference type="NCBI Taxonomy" id="37930"/>
    <lineage>
        <taxon>Bacteria</taxon>
        <taxon>Bacillati</taxon>
        <taxon>Actinomycetota</taxon>
        <taxon>Actinomycetes</taxon>
        <taxon>Micrococcales</taxon>
        <taxon>Micrococcaceae</taxon>
        <taxon>Glutamicibacter</taxon>
    </lineage>
</organism>
<accession>A0ABS4XS59</accession>
<feature type="transmembrane region" description="Helical" evidence="1">
    <location>
        <begin position="12"/>
        <end position="34"/>
    </location>
</feature>
<dbReference type="Proteomes" id="UP001195422">
    <property type="component" value="Unassembled WGS sequence"/>
</dbReference>
<sequence>MATGATGHNGPSTALLLIIASAAVLLGTETARFFRRDA</sequence>
<keyword evidence="1" id="KW-0472">Membrane</keyword>